<feature type="domain" description="Sulfatase N-terminal" evidence="8">
    <location>
        <begin position="262"/>
        <end position="549"/>
    </location>
</feature>
<dbReference type="Pfam" id="PF00884">
    <property type="entry name" value="Sulfatase"/>
    <property type="match status" value="1"/>
</dbReference>
<dbReference type="EMBL" id="QJKH01000006">
    <property type="protein sequence ID" value="PXX78975.1"/>
    <property type="molecule type" value="Genomic_DNA"/>
</dbReference>
<evidence type="ECO:0000256" key="1">
    <source>
        <dbReference type="ARBA" id="ARBA00004651"/>
    </source>
</evidence>
<dbReference type="InterPro" id="IPR000917">
    <property type="entry name" value="Sulfatase_N"/>
</dbReference>
<feature type="transmembrane region" description="Helical" evidence="7">
    <location>
        <begin position="131"/>
        <end position="149"/>
    </location>
</feature>
<dbReference type="RefSeq" id="WP_022937463.1">
    <property type="nucleotide sequence ID" value="NZ_BAABZA010000001.1"/>
</dbReference>
<dbReference type="SUPFAM" id="SSF53649">
    <property type="entry name" value="Alkaline phosphatase-like"/>
    <property type="match status" value="1"/>
</dbReference>
<dbReference type="OrthoDB" id="5901192at2"/>
<dbReference type="GO" id="GO:0005886">
    <property type="term" value="C:plasma membrane"/>
    <property type="evidence" value="ECO:0007669"/>
    <property type="project" value="UniProtKB-SubCell"/>
</dbReference>
<keyword evidence="3" id="KW-1003">Cell membrane</keyword>
<dbReference type="InterPro" id="IPR050448">
    <property type="entry name" value="OpgB/LTA_synthase_biosynth"/>
</dbReference>
<protein>
    <submittedName>
        <fullName evidence="9">LTA synthase family protein</fullName>
    </submittedName>
    <submittedName>
        <fullName evidence="10">Phosphoglycerol transferase MdoB-like AlkP superfamily enzyme</fullName>
    </submittedName>
</protein>
<feature type="transmembrane region" description="Helical" evidence="7">
    <location>
        <begin position="51"/>
        <end position="71"/>
    </location>
</feature>
<evidence type="ECO:0000256" key="3">
    <source>
        <dbReference type="ARBA" id="ARBA00022475"/>
    </source>
</evidence>
<dbReference type="Proteomes" id="UP000247612">
    <property type="component" value="Unassembled WGS sequence"/>
</dbReference>
<evidence type="ECO:0000259" key="8">
    <source>
        <dbReference type="Pfam" id="PF00884"/>
    </source>
</evidence>
<dbReference type="Gene3D" id="3.30.1120.170">
    <property type="match status" value="1"/>
</dbReference>
<name>A0A2V2FQX4_9FIRM</name>
<dbReference type="CDD" id="cd16015">
    <property type="entry name" value="LTA_synthase"/>
    <property type="match status" value="1"/>
</dbReference>
<organism evidence="10 11">
    <name type="scientific">Dielma fastidiosa</name>
    <dbReference type="NCBI Taxonomy" id="1034346"/>
    <lineage>
        <taxon>Bacteria</taxon>
        <taxon>Bacillati</taxon>
        <taxon>Bacillota</taxon>
        <taxon>Erysipelotrichia</taxon>
        <taxon>Erysipelotrichales</taxon>
        <taxon>Erysipelotrichaceae</taxon>
        <taxon>Dielma</taxon>
    </lineage>
</organism>
<keyword evidence="5 7" id="KW-1133">Transmembrane helix</keyword>
<comment type="caution">
    <text evidence="10">The sequence shown here is derived from an EMBL/GenBank/DDBJ whole genome shotgun (WGS) entry which is preliminary data.</text>
</comment>
<keyword evidence="10" id="KW-0808">Transferase</keyword>
<dbReference type="PANTHER" id="PTHR47371:SF3">
    <property type="entry name" value="PHOSPHOGLYCEROL TRANSFERASE I"/>
    <property type="match status" value="1"/>
</dbReference>
<dbReference type="Proteomes" id="UP001276902">
    <property type="component" value="Unassembled WGS sequence"/>
</dbReference>
<dbReference type="Gene3D" id="3.40.720.10">
    <property type="entry name" value="Alkaline Phosphatase, subunit A"/>
    <property type="match status" value="1"/>
</dbReference>
<evidence type="ECO:0000256" key="4">
    <source>
        <dbReference type="ARBA" id="ARBA00022692"/>
    </source>
</evidence>
<dbReference type="InterPro" id="IPR017850">
    <property type="entry name" value="Alkaline_phosphatase_core_sf"/>
</dbReference>
<evidence type="ECO:0000313" key="10">
    <source>
        <dbReference type="EMBL" id="PXX78975.1"/>
    </source>
</evidence>
<gene>
    <name evidence="10" type="ORF">DES51_10692</name>
    <name evidence="9" type="ORF">MQE39_05600</name>
</gene>
<feature type="transmembrane region" description="Helical" evidence="7">
    <location>
        <begin position="156"/>
        <end position="176"/>
    </location>
</feature>
<keyword evidence="6 7" id="KW-0472">Membrane</keyword>
<keyword evidence="4 7" id="KW-0812">Transmembrane</keyword>
<evidence type="ECO:0000256" key="5">
    <source>
        <dbReference type="ARBA" id="ARBA00022989"/>
    </source>
</evidence>
<evidence type="ECO:0000256" key="6">
    <source>
        <dbReference type="ARBA" id="ARBA00023136"/>
    </source>
</evidence>
<reference evidence="9" key="2">
    <citation type="submission" date="2022-03" db="EMBL/GenBank/DDBJ databases">
        <title>First case of bacteraemia caused by Dielma fastidiosa in a patient hospitalised with diverticulitis.</title>
        <authorList>
            <person name="Forman-Ankjaer B."/>
            <person name="Hvid-Jensen F."/>
            <person name="Kobel C.M."/>
            <person name="Greve T."/>
        </authorList>
    </citation>
    <scope>NUCLEOTIDE SEQUENCE</scope>
    <source>
        <strain evidence="9">AUH_DF_2021</strain>
    </source>
</reference>
<sequence length="632" mass="73233">MRSKCLFIFNKLTALIQWLLPMLFMFVGFFSTDIILRYYTSDIGFYDIRHLAPMLFTVCWCCFLILLVYSLPRKIGRIVYFIIAVVFTLYGCAQYIYYQLFQSFIWFNDLAMAGEGSDYLSFVLGLIDNRLLSILLTGLICMVFALIFFPKKKNTLFSLSVHSIIFGFVLIFYSTIPDMIGIQQTEARWDSWRDPRNVYDQFSNQAWMMQVSGFYEYINRDFYMTYIKTNSVDQADYDSINEYLDAKPEIESNDMTGVFKDKNVILVLMESIDDWLISDKYTPTIEYMMANGLNFTDHYAPIFSSGATFNSEFAANTGTYSPNGGNAAYSFSKNTFSQSLPNLFKNAGYSVKSFHYNVPEFYNRAIMHKNFGYDEYVSFTDLLGGDYTAASIDTIITQNEEIYSKLTEGEKFFDFIITYSAHLPYSTYADMCAYQVENEPELWDYDMNNETNCIYMQAKITDNFFKELLERLNEDGLLEDTVIIGYTDHYTYGYSDTEALQAYTEAAGSPLVDKVPFFVYNYGSEELAQEVTKANSTIDILPTVANLLGLDYGNTYVGYDIFDDRYRGYAYFKDYSWYDGHTYYKDGEVVFTDDSGLTNIDEMNRIVSDNIKFGEMIVTDDYFAYLKKHGNE</sequence>
<comment type="pathway">
    <text evidence="2">Cell wall biogenesis; lipoteichoic acid biosynthesis.</text>
</comment>
<keyword evidence="11" id="KW-1185">Reference proteome</keyword>
<reference evidence="10 11" key="1">
    <citation type="submission" date="2018-05" db="EMBL/GenBank/DDBJ databases">
        <title>Genomic Encyclopedia of Type Strains, Phase IV (KMG-IV): sequencing the most valuable type-strain genomes for metagenomic binning, comparative biology and taxonomic classification.</title>
        <authorList>
            <person name="Goeker M."/>
        </authorList>
    </citation>
    <scope>NUCLEOTIDE SEQUENCE [LARGE SCALE GENOMIC DNA]</scope>
    <source>
        <strain evidence="10 11">JC118</strain>
    </source>
</reference>
<dbReference type="EMBL" id="JALDAW010000011">
    <property type="protein sequence ID" value="MDY5167597.1"/>
    <property type="molecule type" value="Genomic_DNA"/>
</dbReference>
<evidence type="ECO:0000256" key="7">
    <source>
        <dbReference type="SAM" id="Phobius"/>
    </source>
</evidence>
<dbReference type="GO" id="GO:0016740">
    <property type="term" value="F:transferase activity"/>
    <property type="evidence" value="ECO:0007669"/>
    <property type="project" value="UniProtKB-KW"/>
</dbReference>
<evidence type="ECO:0000313" key="9">
    <source>
        <dbReference type="EMBL" id="MDY5167597.1"/>
    </source>
</evidence>
<evidence type="ECO:0000313" key="11">
    <source>
        <dbReference type="Proteomes" id="UP000247612"/>
    </source>
</evidence>
<dbReference type="PANTHER" id="PTHR47371">
    <property type="entry name" value="LIPOTEICHOIC ACID SYNTHASE"/>
    <property type="match status" value="1"/>
</dbReference>
<feature type="transmembrane region" description="Helical" evidence="7">
    <location>
        <begin position="78"/>
        <end position="98"/>
    </location>
</feature>
<evidence type="ECO:0000256" key="2">
    <source>
        <dbReference type="ARBA" id="ARBA00004936"/>
    </source>
</evidence>
<proteinExistence type="predicted"/>
<dbReference type="AlphaFoldDB" id="A0A2V2FQX4"/>
<feature type="transmembrane region" description="Helical" evidence="7">
    <location>
        <begin position="12"/>
        <end position="31"/>
    </location>
</feature>
<accession>A0A2V2FQX4</accession>
<comment type="subcellular location">
    <subcellularLocation>
        <location evidence="1">Cell membrane</location>
        <topology evidence="1">Multi-pass membrane protein</topology>
    </subcellularLocation>
</comment>
<dbReference type="STRING" id="1034346.GCA_000313565_01148"/>